<proteinExistence type="predicted"/>
<comment type="caution">
    <text evidence="1">The sequence shown here is derived from an EMBL/GenBank/DDBJ whole genome shotgun (WGS) entry which is preliminary data.</text>
</comment>
<protein>
    <submittedName>
        <fullName evidence="1">Uncharacterized protein</fullName>
    </submittedName>
</protein>
<dbReference type="EMBL" id="MU276073">
    <property type="protein sequence ID" value="KAI0042295.1"/>
    <property type="molecule type" value="Genomic_DNA"/>
</dbReference>
<reference evidence="1" key="2">
    <citation type="journal article" date="2022" name="New Phytol.">
        <title>Evolutionary transition to the ectomycorrhizal habit in the genomes of a hyperdiverse lineage of mushroom-forming fungi.</title>
        <authorList>
            <person name="Looney B."/>
            <person name="Miyauchi S."/>
            <person name="Morin E."/>
            <person name="Drula E."/>
            <person name="Courty P.E."/>
            <person name="Kohler A."/>
            <person name="Kuo A."/>
            <person name="LaButti K."/>
            <person name="Pangilinan J."/>
            <person name="Lipzen A."/>
            <person name="Riley R."/>
            <person name="Andreopoulos W."/>
            <person name="He G."/>
            <person name="Johnson J."/>
            <person name="Nolan M."/>
            <person name="Tritt A."/>
            <person name="Barry K.W."/>
            <person name="Grigoriev I.V."/>
            <person name="Nagy L.G."/>
            <person name="Hibbett D."/>
            <person name="Henrissat B."/>
            <person name="Matheny P.B."/>
            <person name="Labbe J."/>
            <person name="Martin F.M."/>
        </authorList>
    </citation>
    <scope>NUCLEOTIDE SEQUENCE</scope>
    <source>
        <strain evidence="1">FP105234-sp</strain>
    </source>
</reference>
<evidence type="ECO:0000313" key="2">
    <source>
        <dbReference type="Proteomes" id="UP000814033"/>
    </source>
</evidence>
<name>A0ACB8REI7_9AGAM</name>
<accession>A0ACB8REI7</accession>
<feature type="non-terminal residue" evidence="1">
    <location>
        <position position="604"/>
    </location>
</feature>
<gene>
    <name evidence="1" type="ORF">FA95DRAFT_1610299</name>
</gene>
<evidence type="ECO:0000313" key="1">
    <source>
        <dbReference type="EMBL" id="KAI0042295.1"/>
    </source>
</evidence>
<dbReference type="Proteomes" id="UP000814033">
    <property type="component" value="Unassembled WGS sequence"/>
</dbReference>
<sequence>MSNYTLCDYNNRESEEDDIASLRNSKSPAPQDSLPETTWNDSLNDIEDTRIKPSDEKYTREDLEKDKIRLRDIDHKLHKLYARRNKLAPKISRMPPELLTIIFSFCDDILPPPHRGYKHGPWHWFTVTHVCMHWRHVALNARPLWSRITDGWGPEWVEEAAQRAGKKALLTVIPGVSRNQRSKDAVDGILHRVVKLCIKVSRFGVGEAVDTGAPLLEDLTVILKDHTWGAERATAPALRENAPRLSRLTLHNTWFDNWDSVDCQKLVSLCLRNLPSRISPERYNVKPQEILRVLAQMTNLEALEIIDVPTLRNRMETRLHVKLLQLRRLTLAGEGHLVAAMLGSLELGPVCTCINIEVERDFYCEIPGTPDIHSLFPVSAIQSTYRFECLEVDVQLDPKKTVGAIPSTERIIFKAWRTVGARDEGQHLDFSLTMNVGTDETFSINKAILSFLNVLPQSTDRFDMNMIYSCGQWRWLGHLQRARGDEELRVESSLENTEQPLVEFETSGVSGNRESLHSFARRQLFMLALGELDWPGSLYSEDKKQQALSGAENHILDPESIDEGNDEPAEAVASDGAAPEEDQSSGSRGSDDANETGARADDSV</sequence>
<organism evidence="1 2">
    <name type="scientific">Auriscalpium vulgare</name>
    <dbReference type="NCBI Taxonomy" id="40419"/>
    <lineage>
        <taxon>Eukaryota</taxon>
        <taxon>Fungi</taxon>
        <taxon>Dikarya</taxon>
        <taxon>Basidiomycota</taxon>
        <taxon>Agaricomycotina</taxon>
        <taxon>Agaricomycetes</taxon>
        <taxon>Russulales</taxon>
        <taxon>Auriscalpiaceae</taxon>
        <taxon>Auriscalpium</taxon>
    </lineage>
</organism>
<reference evidence="1" key="1">
    <citation type="submission" date="2021-02" db="EMBL/GenBank/DDBJ databases">
        <authorList>
            <consortium name="DOE Joint Genome Institute"/>
            <person name="Ahrendt S."/>
            <person name="Looney B.P."/>
            <person name="Miyauchi S."/>
            <person name="Morin E."/>
            <person name="Drula E."/>
            <person name="Courty P.E."/>
            <person name="Chicoki N."/>
            <person name="Fauchery L."/>
            <person name="Kohler A."/>
            <person name="Kuo A."/>
            <person name="Labutti K."/>
            <person name="Pangilinan J."/>
            <person name="Lipzen A."/>
            <person name="Riley R."/>
            <person name="Andreopoulos W."/>
            <person name="He G."/>
            <person name="Johnson J."/>
            <person name="Barry K.W."/>
            <person name="Grigoriev I.V."/>
            <person name="Nagy L."/>
            <person name="Hibbett D."/>
            <person name="Henrissat B."/>
            <person name="Matheny P.B."/>
            <person name="Labbe J."/>
            <person name="Martin F."/>
        </authorList>
    </citation>
    <scope>NUCLEOTIDE SEQUENCE</scope>
    <source>
        <strain evidence="1">FP105234-sp</strain>
    </source>
</reference>
<keyword evidence="2" id="KW-1185">Reference proteome</keyword>